<protein>
    <submittedName>
        <fullName evidence="4">Acyltransferase family protein</fullName>
        <ecNumber evidence="4">2.3.-.-</ecNumber>
    </submittedName>
</protein>
<keyword evidence="4" id="KW-0808">Transferase</keyword>
<dbReference type="RefSeq" id="WP_380759703.1">
    <property type="nucleotide sequence ID" value="NZ_JBHSRF010000063.1"/>
</dbReference>
<feature type="transmembrane region" description="Helical" evidence="2">
    <location>
        <begin position="30"/>
        <end position="49"/>
    </location>
</feature>
<dbReference type="InterPro" id="IPR050879">
    <property type="entry name" value="Acyltransferase_3"/>
</dbReference>
<gene>
    <name evidence="4" type="ORF">ACFP1K_30340</name>
</gene>
<keyword evidence="4" id="KW-0012">Acyltransferase</keyword>
<keyword evidence="2" id="KW-0812">Transmembrane</keyword>
<dbReference type="EC" id="2.3.-.-" evidence="4"/>
<feature type="transmembrane region" description="Helical" evidence="2">
    <location>
        <begin position="61"/>
        <end position="80"/>
    </location>
</feature>
<dbReference type="PANTHER" id="PTHR23028:SF53">
    <property type="entry name" value="ACYL_TRANSF_3 DOMAIN-CONTAINING PROTEIN"/>
    <property type="match status" value="1"/>
</dbReference>
<evidence type="ECO:0000256" key="2">
    <source>
        <dbReference type="SAM" id="Phobius"/>
    </source>
</evidence>
<comment type="caution">
    <text evidence="4">The sequence shown here is derived from an EMBL/GenBank/DDBJ whole genome shotgun (WGS) entry which is preliminary data.</text>
</comment>
<dbReference type="Pfam" id="PF01757">
    <property type="entry name" value="Acyl_transf_3"/>
    <property type="match status" value="1"/>
</dbReference>
<feature type="region of interest" description="Disordered" evidence="1">
    <location>
        <begin position="1"/>
        <end position="21"/>
    </location>
</feature>
<evidence type="ECO:0000313" key="4">
    <source>
        <dbReference type="EMBL" id="MFC6085500.1"/>
    </source>
</evidence>
<sequence>MAEAITERRPRSRPGPPMTGHQPALDGMRALAAFGVLLLHVAATTGVAFEDSGFASVLVRGDVGVAVFFVLSGLLLYRPWASALLLGTPGPHVGGYLVRRALRVLPAYWAVVTAALLFFSPQHTRALWTWAQWFLLLPLYDPDPWWRGSGPEGLYQMWTLAVEAAFYVTLPLLAWAVARLASRGGADPRTRARRALLVLGGLTALSALYLLVVYVPTWRPLAGTVVVRYWIWFCPGMMLAVLAAWARSEPEDGPVRRFCRTVAGSAGTCWVIAALAYVIASTELTGPRVLGVDTFWTAFFRTVLYAMVAVFAVAPLALADGRASSPVGRILGGSVPAFLGRISYSVFLWHVFVIAVLYRALGWEPRTGGFWPVLLVVCLATLAVATVSHLAVEEPFRLLGRRLPRRRRAG</sequence>
<dbReference type="InterPro" id="IPR002656">
    <property type="entry name" value="Acyl_transf_3_dom"/>
</dbReference>
<feature type="transmembrane region" description="Helical" evidence="2">
    <location>
        <begin position="100"/>
        <end position="119"/>
    </location>
</feature>
<feature type="transmembrane region" description="Helical" evidence="2">
    <location>
        <begin position="154"/>
        <end position="175"/>
    </location>
</feature>
<dbReference type="EMBL" id="JBHSRF010000063">
    <property type="protein sequence ID" value="MFC6085500.1"/>
    <property type="molecule type" value="Genomic_DNA"/>
</dbReference>
<accession>A0ABW1NQU8</accession>
<feature type="transmembrane region" description="Helical" evidence="2">
    <location>
        <begin position="258"/>
        <end position="279"/>
    </location>
</feature>
<keyword evidence="2" id="KW-1133">Transmembrane helix</keyword>
<feature type="transmembrane region" description="Helical" evidence="2">
    <location>
        <begin position="229"/>
        <end position="246"/>
    </location>
</feature>
<dbReference type="PANTHER" id="PTHR23028">
    <property type="entry name" value="ACETYLTRANSFERASE"/>
    <property type="match status" value="1"/>
</dbReference>
<evidence type="ECO:0000256" key="1">
    <source>
        <dbReference type="SAM" id="MobiDB-lite"/>
    </source>
</evidence>
<keyword evidence="5" id="KW-1185">Reference proteome</keyword>
<evidence type="ECO:0000313" key="5">
    <source>
        <dbReference type="Proteomes" id="UP001596137"/>
    </source>
</evidence>
<feature type="transmembrane region" description="Helical" evidence="2">
    <location>
        <begin position="338"/>
        <end position="358"/>
    </location>
</feature>
<feature type="transmembrane region" description="Helical" evidence="2">
    <location>
        <begin position="370"/>
        <end position="392"/>
    </location>
</feature>
<feature type="transmembrane region" description="Helical" evidence="2">
    <location>
        <begin position="299"/>
        <end position="318"/>
    </location>
</feature>
<dbReference type="Proteomes" id="UP001596137">
    <property type="component" value="Unassembled WGS sequence"/>
</dbReference>
<keyword evidence="2" id="KW-0472">Membrane</keyword>
<proteinExistence type="predicted"/>
<feature type="transmembrane region" description="Helical" evidence="2">
    <location>
        <begin position="196"/>
        <end position="217"/>
    </location>
</feature>
<evidence type="ECO:0000259" key="3">
    <source>
        <dbReference type="Pfam" id="PF01757"/>
    </source>
</evidence>
<feature type="domain" description="Acyltransferase 3" evidence="3">
    <location>
        <begin position="24"/>
        <end position="387"/>
    </location>
</feature>
<reference evidence="5" key="1">
    <citation type="journal article" date="2019" name="Int. J. Syst. Evol. Microbiol.">
        <title>The Global Catalogue of Microorganisms (GCM) 10K type strain sequencing project: providing services to taxonomists for standard genome sequencing and annotation.</title>
        <authorList>
            <consortium name="The Broad Institute Genomics Platform"/>
            <consortium name="The Broad Institute Genome Sequencing Center for Infectious Disease"/>
            <person name="Wu L."/>
            <person name="Ma J."/>
        </authorList>
    </citation>
    <scope>NUCLEOTIDE SEQUENCE [LARGE SCALE GENOMIC DNA]</scope>
    <source>
        <strain evidence="5">JCM 30346</strain>
    </source>
</reference>
<name>A0ABW1NQU8_9ACTN</name>
<dbReference type="GO" id="GO:0016746">
    <property type="term" value="F:acyltransferase activity"/>
    <property type="evidence" value="ECO:0007669"/>
    <property type="project" value="UniProtKB-KW"/>
</dbReference>
<organism evidence="4 5">
    <name type="scientific">Sphaerisporangium aureirubrum</name>
    <dbReference type="NCBI Taxonomy" id="1544736"/>
    <lineage>
        <taxon>Bacteria</taxon>
        <taxon>Bacillati</taxon>
        <taxon>Actinomycetota</taxon>
        <taxon>Actinomycetes</taxon>
        <taxon>Streptosporangiales</taxon>
        <taxon>Streptosporangiaceae</taxon>
        <taxon>Sphaerisporangium</taxon>
    </lineage>
</organism>